<evidence type="ECO:0000256" key="1">
    <source>
        <dbReference type="SAM" id="MobiDB-lite"/>
    </source>
</evidence>
<dbReference type="EMBL" id="JBHTHM010002011">
    <property type="protein sequence ID" value="MFD0787453.1"/>
    <property type="molecule type" value="Genomic_DNA"/>
</dbReference>
<organism evidence="2 3">
    <name type="scientific">Micromonospora azadirachtae</name>
    <dbReference type="NCBI Taxonomy" id="1970735"/>
    <lineage>
        <taxon>Bacteria</taxon>
        <taxon>Bacillati</taxon>
        <taxon>Actinomycetota</taxon>
        <taxon>Actinomycetes</taxon>
        <taxon>Micromonosporales</taxon>
        <taxon>Micromonosporaceae</taxon>
        <taxon>Micromonospora</taxon>
    </lineage>
</organism>
<feature type="non-terminal residue" evidence="2">
    <location>
        <position position="83"/>
    </location>
</feature>
<dbReference type="InterPro" id="IPR029058">
    <property type="entry name" value="AB_hydrolase_fold"/>
</dbReference>
<proteinExistence type="predicted"/>
<comment type="caution">
    <text evidence="2">The sequence shown here is derived from an EMBL/GenBank/DDBJ whole genome shotgun (WGS) entry which is preliminary data.</text>
</comment>
<feature type="compositionally biased region" description="Basic and acidic residues" evidence="1">
    <location>
        <begin position="14"/>
        <end position="23"/>
    </location>
</feature>
<dbReference type="SUPFAM" id="SSF53474">
    <property type="entry name" value="alpha/beta-Hydrolases"/>
    <property type="match status" value="1"/>
</dbReference>
<dbReference type="Gene3D" id="3.40.50.1820">
    <property type="entry name" value="alpha/beta hydrolase"/>
    <property type="match status" value="1"/>
</dbReference>
<sequence>MPVDPRAVLSRPAPDPDHTVAYGEHPDQIADLREPTVRGSARPLVVLVHGGFWRVEYDRRHLGPLAAALAGLGHPVAQLEYRR</sequence>
<evidence type="ECO:0000313" key="2">
    <source>
        <dbReference type="EMBL" id="MFD0787453.1"/>
    </source>
</evidence>
<feature type="region of interest" description="Disordered" evidence="1">
    <location>
        <begin position="1"/>
        <end position="23"/>
    </location>
</feature>
<dbReference type="GO" id="GO:0016787">
    <property type="term" value="F:hydrolase activity"/>
    <property type="evidence" value="ECO:0007669"/>
    <property type="project" value="UniProtKB-KW"/>
</dbReference>
<dbReference type="Proteomes" id="UP001597053">
    <property type="component" value="Unassembled WGS sequence"/>
</dbReference>
<keyword evidence="2" id="KW-0378">Hydrolase</keyword>
<gene>
    <name evidence="2" type="ORF">ACFQZ8_26420</name>
</gene>
<keyword evidence="3" id="KW-1185">Reference proteome</keyword>
<reference evidence="3" key="1">
    <citation type="journal article" date="2019" name="Int. J. Syst. Evol. Microbiol.">
        <title>The Global Catalogue of Microorganisms (GCM) 10K type strain sequencing project: providing services to taxonomists for standard genome sequencing and annotation.</title>
        <authorList>
            <consortium name="The Broad Institute Genomics Platform"/>
            <consortium name="The Broad Institute Genome Sequencing Center for Infectious Disease"/>
            <person name="Wu L."/>
            <person name="Ma J."/>
        </authorList>
    </citation>
    <scope>NUCLEOTIDE SEQUENCE [LARGE SCALE GENOMIC DNA]</scope>
    <source>
        <strain evidence="3">JCM 32148</strain>
    </source>
</reference>
<evidence type="ECO:0000313" key="3">
    <source>
        <dbReference type="Proteomes" id="UP001597053"/>
    </source>
</evidence>
<accession>A0ABW3A9V2</accession>
<protein>
    <submittedName>
        <fullName evidence="2">Alpha/beta hydrolase</fullName>
    </submittedName>
</protein>
<name>A0ABW3A9V2_9ACTN</name>